<dbReference type="Proteomes" id="UP000184514">
    <property type="component" value="Unassembled WGS sequence"/>
</dbReference>
<evidence type="ECO:0000256" key="1">
    <source>
        <dbReference type="SAM" id="Phobius"/>
    </source>
</evidence>
<organism evidence="2 3">
    <name type="scientific">Planktotalea frisia</name>
    <dbReference type="NCBI Taxonomy" id="696762"/>
    <lineage>
        <taxon>Bacteria</taxon>
        <taxon>Pseudomonadati</taxon>
        <taxon>Pseudomonadota</taxon>
        <taxon>Alphaproteobacteria</taxon>
        <taxon>Rhodobacterales</taxon>
        <taxon>Paracoccaceae</taxon>
        <taxon>Planktotalea</taxon>
    </lineage>
</organism>
<evidence type="ECO:0000313" key="2">
    <source>
        <dbReference type="EMBL" id="OJI95027.1"/>
    </source>
</evidence>
<dbReference type="AlphaFoldDB" id="A0A1L9P0H6"/>
<keyword evidence="1" id="KW-0472">Membrane</keyword>
<reference evidence="2 3" key="1">
    <citation type="submission" date="2016-10" db="EMBL/GenBank/DDBJ databases">
        <title>Genome sequence of Planktotalea frisia SH6-1.</title>
        <authorList>
            <person name="Poehlein A."/>
            <person name="Bakenhus I."/>
            <person name="Voget S."/>
            <person name="Brinkhoff T."/>
            <person name="Simon M."/>
        </authorList>
    </citation>
    <scope>NUCLEOTIDE SEQUENCE [LARGE SCALE GENOMIC DNA]</scope>
    <source>
        <strain evidence="2 3">SH6-1</strain>
    </source>
</reference>
<keyword evidence="3" id="KW-1185">Reference proteome</keyword>
<comment type="caution">
    <text evidence="2">The sequence shown here is derived from an EMBL/GenBank/DDBJ whole genome shotgun (WGS) entry which is preliminary data.</text>
</comment>
<dbReference type="STRING" id="696762.PFRI_07350"/>
<feature type="transmembrane region" description="Helical" evidence="1">
    <location>
        <begin position="7"/>
        <end position="27"/>
    </location>
</feature>
<name>A0A1L9P0H6_9RHOB</name>
<gene>
    <name evidence="2" type="ORF">PFRI_07350</name>
</gene>
<protein>
    <submittedName>
        <fullName evidence="2">Uncharacterized protein</fullName>
    </submittedName>
</protein>
<evidence type="ECO:0000313" key="3">
    <source>
        <dbReference type="Proteomes" id="UP000184514"/>
    </source>
</evidence>
<keyword evidence="1" id="KW-1133">Transmembrane helix</keyword>
<proteinExistence type="predicted"/>
<sequence>MQLIYKILFTLVIVTFLAICVFAWLVLAGPYVGAVGSCPDYPYCSEQ</sequence>
<dbReference type="EMBL" id="MLCB01000064">
    <property type="protein sequence ID" value="OJI95027.1"/>
    <property type="molecule type" value="Genomic_DNA"/>
</dbReference>
<accession>A0A1L9P0H6</accession>
<keyword evidence="1" id="KW-0812">Transmembrane</keyword>